<proteinExistence type="predicted"/>
<dbReference type="AlphaFoldDB" id="A3V239"/>
<keyword evidence="1" id="KW-0812">Transmembrane</keyword>
<keyword evidence="1" id="KW-0472">Membrane</keyword>
<dbReference type="RefSeq" id="WP_007206206.1">
    <property type="nucleotide sequence ID" value="NZ_CH672414.1"/>
</dbReference>
<dbReference type="Proteomes" id="UP000004507">
    <property type="component" value="Unassembled WGS sequence"/>
</dbReference>
<dbReference type="EMBL" id="AAMS01000002">
    <property type="protein sequence ID" value="EAQ07420.1"/>
    <property type="molecule type" value="Genomic_DNA"/>
</dbReference>
<name>A3V239_9RHOB</name>
<comment type="caution">
    <text evidence="2">The sequence shown here is derived from an EMBL/GenBank/DDBJ whole genome shotgun (WGS) entry which is preliminary data.</text>
</comment>
<dbReference type="STRING" id="314232.SKA53_11323"/>
<dbReference type="HOGENOM" id="CLU_2396746_0_0_5"/>
<evidence type="ECO:0000256" key="1">
    <source>
        <dbReference type="SAM" id="Phobius"/>
    </source>
</evidence>
<gene>
    <name evidence="2" type="ORF">SKA53_11323</name>
</gene>
<keyword evidence="3" id="KW-1185">Reference proteome</keyword>
<accession>A3V239</accession>
<sequence>MDNAIFDTSSIVIVIVFLAVLLIARQIIVSKAGDLRQRILPADSSIKLRETQRIDRTTQLSLFQLDGQSVAIVHGPGKAATMVLLQPNGPSGE</sequence>
<evidence type="ECO:0000313" key="3">
    <source>
        <dbReference type="Proteomes" id="UP000004507"/>
    </source>
</evidence>
<evidence type="ECO:0000313" key="2">
    <source>
        <dbReference type="EMBL" id="EAQ07420.1"/>
    </source>
</evidence>
<feature type="transmembrane region" description="Helical" evidence="1">
    <location>
        <begin position="6"/>
        <end position="28"/>
    </location>
</feature>
<dbReference type="OrthoDB" id="9852641at2"/>
<keyword evidence="1" id="KW-1133">Transmembrane helix</keyword>
<dbReference type="eggNOG" id="ENOG5033FZB">
    <property type="taxonomic scope" value="Bacteria"/>
</dbReference>
<protein>
    <submittedName>
        <fullName evidence="2">Uncharacterized protein</fullName>
    </submittedName>
</protein>
<organism evidence="2 3">
    <name type="scientific">Yoonia vestfoldensis SKA53</name>
    <dbReference type="NCBI Taxonomy" id="314232"/>
    <lineage>
        <taxon>Bacteria</taxon>
        <taxon>Pseudomonadati</taxon>
        <taxon>Pseudomonadota</taxon>
        <taxon>Alphaproteobacteria</taxon>
        <taxon>Rhodobacterales</taxon>
        <taxon>Paracoccaceae</taxon>
        <taxon>Yoonia</taxon>
    </lineage>
</organism>
<reference evidence="2 3" key="1">
    <citation type="submission" date="2006-01" db="EMBL/GenBank/DDBJ databases">
        <authorList>
            <person name="Hagstrom A."/>
            <person name="Ferriera S."/>
            <person name="Johnson J."/>
            <person name="Kravitz S."/>
            <person name="Halpern A."/>
            <person name="Remington K."/>
            <person name="Beeson K."/>
            <person name="Tran B."/>
            <person name="Rogers Y.-H."/>
            <person name="Friedman R."/>
            <person name="Venter J.C."/>
        </authorList>
    </citation>
    <scope>NUCLEOTIDE SEQUENCE [LARGE SCALE GENOMIC DNA]</scope>
    <source>
        <strain evidence="2 3">SKA53</strain>
    </source>
</reference>